<dbReference type="InterPro" id="IPR000014">
    <property type="entry name" value="PAS"/>
</dbReference>
<name>A0ABT4D3G3_9CLOT</name>
<evidence type="ECO:0000313" key="8">
    <source>
        <dbReference type="Proteomes" id="UP001078443"/>
    </source>
</evidence>
<evidence type="ECO:0000256" key="4">
    <source>
        <dbReference type="ARBA" id="ARBA00029500"/>
    </source>
</evidence>
<dbReference type="Proteomes" id="UP001078443">
    <property type="component" value="Unassembled WGS sequence"/>
</dbReference>
<dbReference type="InterPro" id="IPR027417">
    <property type="entry name" value="P-loop_NTPase"/>
</dbReference>
<dbReference type="SMART" id="SM00382">
    <property type="entry name" value="AAA"/>
    <property type="match status" value="1"/>
</dbReference>
<proteinExistence type="predicted"/>
<dbReference type="PROSITE" id="PS00676">
    <property type="entry name" value="SIGMA54_INTERACT_2"/>
    <property type="match status" value="1"/>
</dbReference>
<dbReference type="Gene3D" id="3.30.450.20">
    <property type="entry name" value="PAS domain"/>
    <property type="match status" value="1"/>
</dbReference>
<dbReference type="RefSeq" id="WP_268042415.1">
    <property type="nucleotide sequence ID" value="NZ_JAPQER010000010.1"/>
</dbReference>
<dbReference type="InterPro" id="IPR003593">
    <property type="entry name" value="AAA+_ATPase"/>
</dbReference>
<feature type="domain" description="Sigma-54 factor interaction" evidence="5">
    <location>
        <begin position="209"/>
        <end position="439"/>
    </location>
</feature>
<reference evidence="7" key="1">
    <citation type="submission" date="2022-12" db="EMBL/GenBank/DDBJ databases">
        <authorList>
            <person name="Wang J."/>
        </authorList>
    </citation>
    <scope>NUCLEOTIDE SEQUENCE</scope>
    <source>
        <strain evidence="7">HY-45-18</strain>
    </source>
</reference>
<feature type="domain" description="ACT" evidence="6">
    <location>
        <begin position="5"/>
        <end position="77"/>
    </location>
</feature>
<dbReference type="Gene3D" id="3.30.70.260">
    <property type="match status" value="1"/>
</dbReference>
<comment type="caution">
    <text evidence="7">The sequence shown here is derived from an EMBL/GenBank/DDBJ whole genome shotgun (WGS) entry which is preliminary data.</text>
</comment>
<evidence type="ECO:0000259" key="5">
    <source>
        <dbReference type="PROSITE" id="PS50045"/>
    </source>
</evidence>
<dbReference type="PANTHER" id="PTHR32071">
    <property type="entry name" value="TRANSCRIPTIONAL REGULATORY PROTEIN"/>
    <property type="match status" value="1"/>
</dbReference>
<dbReference type="Pfam" id="PF00158">
    <property type="entry name" value="Sigma54_activat"/>
    <property type="match status" value="1"/>
</dbReference>
<organism evidence="7 8">
    <name type="scientific">Clostridium aestuarii</name>
    <dbReference type="NCBI Taxonomy" id="338193"/>
    <lineage>
        <taxon>Bacteria</taxon>
        <taxon>Bacillati</taxon>
        <taxon>Bacillota</taxon>
        <taxon>Clostridia</taxon>
        <taxon>Eubacteriales</taxon>
        <taxon>Clostridiaceae</taxon>
        <taxon>Clostridium</taxon>
    </lineage>
</organism>
<dbReference type="InterPro" id="IPR002912">
    <property type="entry name" value="ACT_dom"/>
</dbReference>
<keyword evidence="8" id="KW-1185">Reference proteome</keyword>
<keyword evidence="2" id="KW-0058">Aromatic hydrocarbons catabolism</keyword>
<dbReference type="InterPro" id="IPR002078">
    <property type="entry name" value="Sigma_54_int"/>
</dbReference>
<dbReference type="Pfam" id="PF25601">
    <property type="entry name" value="AAA_lid_14"/>
    <property type="match status" value="1"/>
</dbReference>
<dbReference type="Pfam" id="PF18024">
    <property type="entry name" value="HTH_50"/>
    <property type="match status" value="1"/>
</dbReference>
<dbReference type="CDD" id="cd00130">
    <property type="entry name" value="PAS"/>
    <property type="match status" value="1"/>
</dbReference>
<dbReference type="SUPFAM" id="SSF46689">
    <property type="entry name" value="Homeodomain-like"/>
    <property type="match status" value="1"/>
</dbReference>
<keyword evidence="1" id="KW-0547">Nucleotide-binding</keyword>
<gene>
    <name evidence="7" type="ORF">OW763_15750</name>
</gene>
<dbReference type="PROSITE" id="PS50045">
    <property type="entry name" value="SIGMA54_INTERACT_4"/>
    <property type="match status" value="1"/>
</dbReference>
<dbReference type="InterPro" id="IPR025662">
    <property type="entry name" value="Sigma_54_int_dom_ATP-bd_1"/>
</dbReference>
<dbReference type="InterPro" id="IPR058031">
    <property type="entry name" value="AAA_lid_NorR"/>
</dbReference>
<dbReference type="SUPFAM" id="SSF55785">
    <property type="entry name" value="PYP-like sensor domain (PAS domain)"/>
    <property type="match status" value="1"/>
</dbReference>
<evidence type="ECO:0000256" key="3">
    <source>
        <dbReference type="ARBA" id="ARBA00022840"/>
    </source>
</evidence>
<dbReference type="Gene3D" id="1.10.10.60">
    <property type="entry name" value="Homeodomain-like"/>
    <property type="match status" value="1"/>
</dbReference>
<dbReference type="PANTHER" id="PTHR32071:SF57">
    <property type="entry name" value="C4-DICARBOXYLATE TRANSPORT TRANSCRIPTIONAL REGULATORY PROTEIN DCTD"/>
    <property type="match status" value="1"/>
</dbReference>
<dbReference type="PROSITE" id="PS00675">
    <property type="entry name" value="SIGMA54_INTERACT_1"/>
    <property type="match status" value="1"/>
</dbReference>
<dbReference type="InterPro" id="IPR035965">
    <property type="entry name" value="PAS-like_dom_sf"/>
</dbReference>
<dbReference type="InterPro" id="IPR030828">
    <property type="entry name" value="HTH_TyrR"/>
</dbReference>
<evidence type="ECO:0000256" key="1">
    <source>
        <dbReference type="ARBA" id="ARBA00022741"/>
    </source>
</evidence>
<accession>A0ABT4D3G3</accession>
<dbReference type="Gene3D" id="1.10.8.60">
    <property type="match status" value="1"/>
</dbReference>
<dbReference type="InterPro" id="IPR025943">
    <property type="entry name" value="Sigma_54_int_dom_ATP-bd_2"/>
</dbReference>
<dbReference type="Gene3D" id="3.40.50.300">
    <property type="entry name" value="P-loop containing nucleotide triphosphate hydrolases"/>
    <property type="match status" value="1"/>
</dbReference>
<evidence type="ECO:0000259" key="6">
    <source>
        <dbReference type="PROSITE" id="PS51671"/>
    </source>
</evidence>
<protein>
    <recommendedName>
        <fullName evidence="4">HTH-type transcriptional regulatory protein TyrR</fullName>
    </recommendedName>
</protein>
<dbReference type="PROSITE" id="PS51671">
    <property type="entry name" value="ACT"/>
    <property type="match status" value="1"/>
</dbReference>
<dbReference type="SUPFAM" id="SSF52540">
    <property type="entry name" value="P-loop containing nucleoside triphosphate hydrolases"/>
    <property type="match status" value="1"/>
</dbReference>
<evidence type="ECO:0000256" key="2">
    <source>
        <dbReference type="ARBA" id="ARBA00022797"/>
    </source>
</evidence>
<keyword evidence="3" id="KW-0067">ATP-binding</keyword>
<dbReference type="InterPro" id="IPR009057">
    <property type="entry name" value="Homeodomain-like_sf"/>
</dbReference>
<dbReference type="CDD" id="cd00009">
    <property type="entry name" value="AAA"/>
    <property type="match status" value="1"/>
</dbReference>
<sequence>MEISRLEIKTIDRPNMTYDISGIFVKYKVDITWMEVYTFVVYVKFQKLEPNMQKKIKKEILEIDGVQSIKEINLISVEEKEIEIKSIMDTVWQGIIVLNKDEKIKYINKYALKNIFFTSDIEVINKKISVLLDNYYNKVKKALESVKKSNEVIDLEIQINNKNYLISINSMISEKNILLGFVITLQDAKRMNEILNLKRYDNQITFNDIIGKSSKIVESIKHAKVFSQSDSPVLIMGESGTGKEIFARAIHNLSSRSYMPFVAVNCGAIPDQLLESELFGYEGGSFTGAKNNGKMGIFEIANGGTIFLDEIGEMPPHLQVKLLRVLQEKKIRKLGSNKENDINVRIISATNKNLNEMVESNQFRLDLFYRINIFTLTIPPLRERREDIKVLVEYYVKQFSKKYNKKINEITPNASKKLLNYEWNGNVRELQNVIERTVALNYTGEITEQDLTLNKISDKRYTNNSTSLKETLGKIEKEIIIESLKNSKSIRKCAKMLGVSHTLLINRIKKYNIDCSEWRN</sequence>
<evidence type="ECO:0000313" key="7">
    <source>
        <dbReference type="EMBL" id="MCY6485776.1"/>
    </source>
</evidence>
<dbReference type="EMBL" id="JAPQER010000010">
    <property type="protein sequence ID" value="MCY6485776.1"/>
    <property type="molecule type" value="Genomic_DNA"/>
</dbReference>